<proteinExistence type="predicted"/>
<feature type="domain" description="4Fe-4S Mo/W bis-MGD-type" evidence="6">
    <location>
        <begin position="40"/>
        <end position="96"/>
    </location>
</feature>
<dbReference type="GO" id="GO:0046872">
    <property type="term" value="F:metal ion binding"/>
    <property type="evidence" value="ECO:0007669"/>
    <property type="project" value="UniProtKB-KW"/>
</dbReference>
<dbReference type="Gene3D" id="2.20.25.90">
    <property type="entry name" value="ADC-like domains"/>
    <property type="match status" value="1"/>
</dbReference>
<dbReference type="SUPFAM" id="SSF50692">
    <property type="entry name" value="ADC-like"/>
    <property type="match status" value="1"/>
</dbReference>
<reference evidence="7 8" key="1">
    <citation type="submission" date="2020-01" db="EMBL/GenBank/DDBJ databases">
        <title>Insect and environment-associated Actinomycetes.</title>
        <authorList>
            <person name="Currrie C."/>
            <person name="Chevrette M."/>
            <person name="Carlson C."/>
            <person name="Stubbendieck R."/>
            <person name="Wendt-Pienkowski E."/>
        </authorList>
    </citation>
    <scope>NUCLEOTIDE SEQUENCE [LARGE SCALE GENOMIC DNA]</scope>
    <source>
        <strain evidence="7 8">SID10258</strain>
    </source>
</reference>
<dbReference type="Gene3D" id="3.40.50.740">
    <property type="match status" value="1"/>
</dbReference>
<organism evidence="7 8">
    <name type="scientific">Actinomadura bangladeshensis</name>
    <dbReference type="NCBI Taxonomy" id="453573"/>
    <lineage>
        <taxon>Bacteria</taxon>
        <taxon>Bacillati</taxon>
        <taxon>Actinomycetota</taxon>
        <taxon>Actinomycetes</taxon>
        <taxon>Streptosporangiales</taxon>
        <taxon>Thermomonosporaceae</taxon>
        <taxon>Actinomadura</taxon>
    </lineage>
</organism>
<dbReference type="InterPro" id="IPR006656">
    <property type="entry name" value="Mopterin_OxRdtase"/>
</dbReference>
<dbReference type="SUPFAM" id="SSF53706">
    <property type="entry name" value="Formate dehydrogenase/DMSO reductase, domains 1-3"/>
    <property type="match status" value="1"/>
</dbReference>
<dbReference type="Pfam" id="PF01568">
    <property type="entry name" value="Molydop_binding"/>
    <property type="match status" value="1"/>
</dbReference>
<dbReference type="SMART" id="SM00926">
    <property type="entry name" value="Molybdop_Fe4S4"/>
    <property type="match status" value="1"/>
</dbReference>
<gene>
    <name evidence="7" type="ORF">G3I70_46860</name>
</gene>
<dbReference type="Pfam" id="PF00384">
    <property type="entry name" value="Molybdopterin"/>
    <property type="match status" value="1"/>
</dbReference>
<keyword evidence="1" id="KW-0004">4Fe-4S</keyword>
<feature type="region of interest" description="Disordered" evidence="5">
    <location>
        <begin position="778"/>
        <end position="805"/>
    </location>
</feature>
<keyword evidence="4" id="KW-0411">Iron-sulfur</keyword>
<dbReference type="AlphaFoldDB" id="A0A6L9QZF6"/>
<dbReference type="GO" id="GO:0051539">
    <property type="term" value="F:4 iron, 4 sulfur cluster binding"/>
    <property type="evidence" value="ECO:0007669"/>
    <property type="project" value="UniProtKB-KW"/>
</dbReference>
<accession>A0A6L9QZF6</accession>
<dbReference type="Pfam" id="PF04879">
    <property type="entry name" value="Molybdop_Fe4S4"/>
    <property type="match status" value="1"/>
</dbReference>
<dbReference type="InterPro" id="IPR009010">
    <property type="entry name" value="Asp_de-COase-like_dom_sf"/>
</dbReference>
<sequence length="805" mass="87345">MGNERVADIWGARTPHAAGAKWPARVDRFLADGVTEDEVERWVRSACLLCSNGCGLEIAVRDGRIVGVRGRPEDRVNHGRLGPKGLYGWQGEQHERLTAPLIREGGRLVETDWDTAMSRVADRSRALLDAKGPLSHGFYTSGQLLTEEYYTLAVIGKGGIGTPHMDGNTRLCTATAATSFGESFGCDGQPGSYTDIDHCDTLFLFGHNVAETQTVLWARVLDRLDGPNPPRLVCVDPRRTKVAERATVHLPIRNGTNLALMNALVHELIARGHVDGDYVREHTVGFDGLADLTRDATPEWAAEICGVPAADIAAAAEVFGTGERVVSTCSMGFYQSHQATAASCQVNNLHLLRGMLGRPGAGVLQMNGQPSAENNREAGCGPALPGFRNWDNPEHVRELAEMWNVDPLVIPHWSPPTDAMAMFRYAEQGSIGFLWIAGTNPMVSMPDTGRIRRILEGDQCFVVVSDGYRTETTELADVVLPAALWAEKTGTATNVDRTVHLFEQAVAPPGQARSDLDIWLDYARRLGLTDRDGAPLPAWETPEAAFEAWKRSTAGRPVDYTGLSYALLHERGGVQWPCNPKAPDGTERLYTDARFPTTYEDCETFGHDLATGATVTETEFRALRPDGRAILKSAPYKPAYEPPDEHYPLRLTTGRTVYHWHTRTKTRRAPQLQDAAPAMWVEISAPDAARLGIAEGDIVRVTSRRGHIEAPARVSGVREGTVFAPWHYGNASDDGDTAIGDGDAVNTAANELTITAWDPVSKQPEFKVAAVRVERVRAGDGPAPAPTTTASAPVQSVPATPGSGS</sequence>
<evidence type="ECO:0000256" key="2">
    <source>
        <dbReference type="ARBA" id="ARBA00022723"/>
    </source>
</evidence>
<dbReference type="GO" id="GO:0043546">
    <property type="term" value="F:molybdopterin cofactor binding"/>
    <property type="evidence" value="ECO:0007669"/>
    <property type="project" value="InterPro"/>
</dbReference>
<dbReference type="PANTHER" id="PTHR43105">
    <property type="entry name" value="RESPIRATORY NITRATE REDUCTASE"/>
    <property type="match status" value="1"/>
</dbReference>
<dbReference type="CDD" id="cd02754">
    <property type="entry name" value="MopB_Nitrate-R-NapA-like"/>
    <property type="match status" value="1"/>
</dbReference>
<dbReference type="InterPro" id="IPR006657">
    <property type="entry name" value="MoPterin_dinucl-bd_dom"/>
</dbReference>
<dbReference type="PROSITE" id="PS00932">
    <property type="entry name" value="MOLYBDOPTERIN_PROK_3"/>
    <property type="match status" value="1"/>
</dbReference>
<dbReference type="CDD" id="cd00508">
    <property type="entry name" value="MopB_CT_Fdh-Nap-like"/>
    <property type="match status" value="1"/>
</dbReference>
<dbReference type="InterPro" id="IPR006963">
    <property type="entry name" value="Mopterin_OxRdtase_4Fe-4S_dom"/>
</dbReference>
<dbReference type="Gene3D" id="3.40.228.10">
    <property type="entry name" value="Dimethylsulfoxide Reductase, domain 2"/>
    <property type="match status" value="1"/>
</dbReference>
<evidence type="ECO:0000256" key="5">
    <source>
        <dbReference type="SAM" id="MobiDB-lite"/>
    </source>
</evidence>
<dbReference type="RefSeq" id="WP_163064620.1">
    <property type="nucleotide sequence ID" value="NZ_JAAGLI010001252.1"/>
</dbReference>
<evidence type="ECO:0000256" key="4">
    <source>
        <dbReference type="ARBA" id="ARBA00023014"/>
    </source>
</evidence>
<evidence type="ECO:0000259" key="6">
    <source>
        <dbReference type="PROSITE" id="PS51669"/>
    </source>
</evidence>
<dbReference type="Gene3D" id="2.40.40.20">
    <property type="match status" value="1"/>
</dbReference>
<name>A0A6L9QZF6_9ACTN</name>
<evidence type="ECO:0000313" key="7">
    <source>
        <dbReference type="EMBL" id="NEA29973.1"/>
    </source>
</evidence>
<dbReference type="PROSITE" id="PS51669">
    <property type="entry name" value="4FE4S_MOW_BIS_MGD"/>
    <property type="match status" value="1"/>
</dbReference>
<dbReference type="EMBL" id="JAAGLI010001252">
    <property type="protein sequence ID" value="NEA29973.1"/>
    <property type="molecule type" value="Genomic_DNA"/>
</dbReference>
<protein>
    <submittedName>
        <fullName evidence="7">Molybdopterin-dependent oxidoreductase</fullName>
    </submittedName>
</protein>
<dbReference type="Proteomes" id="UP000475532">
    <property type="component" value="Unassembled WGS sequence"/>
</dbReference>
<dbReference type="InterPro" id="IPR050123">
    <property type="entry name" value="Prok_molybdopt-oxidoreductase"/>
</dbReference>
<evidence type="ECO:0000256" key="3">
    <source>
        <dbReference type="ARBA" id="ARBA00023004"/>
    </source>
</evidence>
<keyword evidence="2" id="KW-0479">Metal-binding</keyword>
<evidence type="ECO:0000256" key="1">
    <source>
        <dbReference type="ARBA" id="ARBA00022485"/>
    </source>
</evidence>
<keyword evidence="3" id="KW-0408">Iron</keyword>
<dbReference type="GO" id="GO:0016491">
    <property type="term" value="F:oxidoreductase activity"/>
    <property type="evidence" value="ECO:0007669"/>
    <property type="project" value="InterPro"/>
</dbReference>
<comment type="caution">
    <text evidence="7">The sequence shown here is derived from an EMBL/GenBank/DDBJ whole genome shotgun (WGS) entry which is preliminary data.</text>
</comment>
<dbReference type="PANTHER" id="PTHR43105:SF10">
    <property type="entry name" value="NADH-QUINONE OXIDOREDUCTASE SUBUNIT G"/>
    <property type="match status" value="1"/>
</dbReference>
<dbReference type="InterPro" id="IPR006655">
    <property type="entry name" value="Mopterin_OxRdtase_prok_CS"/>
</dbReference>
<evidence type="ECO:0000313" key="8">
    <source>
        <dbReference type="Proteomes" id="UP000475532"/>
    </source>
</evidence>